<evidence type="ECO:0000256" key="3">
    <source>
        <dbReference type="ARBA" id="ARBA00022643"/>
    </source>
</evidence>
<evidence type="ECO:0000256" key="2">
    <source>
        <dbReference type="ARBA" id="ARBA00022630"/>
    </source>
</evidence>
<evidence type="ECO:0000256" key="17">
    <source>
        <dbReference type="SAM" id="MobiDB-lite"/>
    </source>
</evidence>
<comment type="catalytic activity">
    <reaction evidence="15">
        <text>a 5,6-dihydrouridine in mRNA + NADP(+) = a uridine in mRNA + NADPH + H(+)</text>
        <dbReference type="Rhea" id="RHEA:69855"/>
        <dbReference type="Rhea" id="RHEA-COMP:14658"/>
        <dbReference type="Rhea" id="RHEA-COMP:17789"/>
        <dbReference type="ChEBI" id="CHEBI:15378"/>
        <dbReference type="ChEBI" id="CHEBI:57783"/>
        <dbReference type="ChEBI" id="CHEBI:58349"/>
        <dbReference type="ChEBI" id="CHEBI:65315"/>
        <dbReference type="ChEBI" id="CHEBI:74443"/>
    </reaction>
    <physiologicalReaction direction="right-to-left" evidence="15">
        <dbReference type="Rhea" id="RHEA:69857"/>
    </physiologicalReaction>
</comment>
<comment type="catalytic activity">
    <reaction evidence="13">
        <text>a 5,6-dihydrouridine in mRNA + NAD(+) = a uridine in mRNA + NADH + H(+)</text>
        <dbReference type="Rhea" id="RHEA:69851"/>
        <dbReference type="Rhea" id="RHEA-COMP:14658"/>
        <dbReference type="Rhea" id="RHEA-COMP:17789"/>
        <dbReference type="ChEBI" id="CHEBI:15378"/>
        <dbReference type="ChEBI" id="CHEBI:57540"/>
        <dbReference type="ChEBI" id="CHEBI:57945"/>
        <dbReference type="ChEBI" id="CHEBI:65315"/>
        <dbReference type="ChEBI" id="CHEBI:74443"/>
    </reaction>
    <physiologicalReaction direction="right-to-left" evidence="13">
        <dbReference type="Rhea" id="RHEA:69853"/>
    </physiologicalReaction>
</comment>
<comment type="catalytic activity">
    <reaction evidence="16">
        <text>5,6-dihydrouridine(17) in tRNA + NADP(+) = uridine(17) in tRNA + NADPH + H(+)</text>
        <dbReference type="Rhea" id="RHEA:53368"/>
        <dbReference type="Rhea" id="RHEA-COMP:13541"/>
        <dbReference type="Rhea" id="RHEA-COMP:13542"/>
        <dbReference type="ChEBI" id="CHEBI:15378"/>
        <dbReference type="ChEBI" id="CHEBI:57783"/>
        <dbReference type="ChEBI" id="CHEBI:58349"/>
        <dbReference type="ChEBI" id="CHEBI:65315"/>
        <dbReference type="ChEBI" id="CHEBI:74443"/>
        <dbReference type="EC" id="1.3.1.88"/>
    </reaction>
    <physiologicalReaction direction="right-to-left" evidence="16">
        <dbReference type="Rhea" id="RHEA:53370"/>
    </physiologicalReaction>
</comment>
<dbReference type="Pfam" id="PF01207">
    <property type="entry name" value="Dus"/>
    <property type="match status" value="1"/>
</dbReference>
<comment type="catalytic activity">
    <reaction evidence="11">
        <text>5,6-dihydrouridine(17) in tRNA + NAD(+) = uridine(17) in tRNA + NADH + H(+)</text>
        <dbReference type="Rhea" id="RHEA:53372"/>
        <dbReference type="Rhea" id="RHEA-COMP:13541"/>
        <dbReference type="Rhea" id="RHEA-COMP:13542"/>
        <dbReference type="ChEBI" id="CHEBI:15378"/>
        <dbReference type="ChEBI" id="CHEBI:57540"/>
        <dbReference type="ChEBI" id="CHEBI:57945"/>
        <dbReference type="ChEBI" id="CHEBI:65315"/>
        <dbReference type="ChEBI" id="CHEBI:74443"/>
        <dbReference type="EC" id="1.3.1.88"/>
    </reaction>
    <physiologicalReaction direction="right-to-left" evidence="11">
        <dbReference type="Rhea" id="RHEA:53374"/>
    </physiologicalReaction>
</comment>
<dbReference type="GeneID" id="59236818"/>
<gene>
    <name evidence="19" type="ORF">HG535_0E01600</name>
</gene>
<dbReference type="GO" id="GO:0006397">
    <property type="term" value="P:mRNA processing"/>
    <property type="evidence" value="ECO:0007669"/>
    <property type="project" value="UniProtKB-KW"/>
</dbReference>
<dbReference type="KEGG" id="zmk:HG535_0E01600"/>
<evidence type="ECO:0000256" key="13">
    <source>
        <dbReference type="ARBA" id="ARBA00048342"/>
    </source>
</evidence>
<evidence type="ECO:0000313" key="20">
    <source>
        <dbReference type="Proteomes" id="UP000509704"/>
    </source>
</evidence>
<sequence length="437" mass="49992">MAEKNVETPLTKGNDVKVAMLTGAQLFEKIGRPTRIVAPMVDQSELAWRILSRKYGATLAYTPMFHAKLFATSEKYRRDMWCDMDGNKDVDRPLIVQFCANDPEYLLSAAKIVQDRCDAVDLNLGCPQGIAKKGHYGAFLMDDWDIVHALIKKLHDNLDVPVTAKIRVFPEKEKTLEYAKMILDAGAQFLTVHGRLREQKGQKTGLADWDIIKYLRESLPPNTVFFSNGNILYPEDITRSMEHISCDAIMSAEGNLYNPGIFNAASGLDKEKSFPRVDIIAREYFEIVKEHQQSQASKNAMKSHMFKVLRPFLTHHIDIRAELASLNAKTAFEVWEEKLIRPVEDTVQRIFQQVDIEQKDEVFKGDIELWGGAYYTVPYWRCQPYFRKVDGLSADKRITKSLEESRQALDCGEVNKPDKKRKPESTLERPLQKEGKV</sequence>
<evidence type="ECO:0000256" key="15">
    <source>
        <dbReference type="ARBA" id="ARBA00049447"/>
    </source>
</evidence>
<evidence type="ECO:0000256" key="12">
    <source>
        <dbReference type="ARBA" id="ARBA00047652"/>
    </source>
</evidence>
<evidence type="ECO:0000256" key="16">
    <source>
        <dbReference type="ARBA" id="ARBA00049467"/>
    </source>
</evidence>
<dbReference type="InterPro" id="IPR018517">
    <property type="entry name" value="tRNA_hU_synthase_CS"/>
</dbReference>
<dbReference type="GO" id="GO:0050660">
    <property type="term" value="F:flavin adenine dinucleotide binding"/>
    <property type="evidence" value="ECO:0007669"/>
    <property type="project" value="InterPro"/>
</dbReference>
<dbReference type="GO" id="GO:0017150">
    <property type="term" value="F:tRNA dihydrouridine synthase activity"/>
    <property type="evidence" value="ECO:0007669"/>
    <property type="project" value="InterPro"/>
</dbReference>
<evidence type="ECO:0000256" key="6">
    <source>
        <dbReference type="ARBA" id="ARBA00022857"/>
    </source>
</evidence>
<dbReference type="Proteomes" id="UP000509704">
    <property type="component" value="Chromosome 5"/>
</dbReference>
<name>A0A7H9B3Q3_ZYGMR</name>
<organism evidence="19 20">
    <name type="scientific">Zygotorulaspora mrakii</name>
    <name type="common">Zygosaccharomyces mrakii</name>
    <dbReference type="NCBI Taxonomy" id="42260"/>
    <lineage>
        <taxon>Eukaryota</taxon>
        <taxon>Fungi</taxon>
        <taxon>Dikarya</taxon>
        <taxon>Ascomycota</taxon>
        <taxon>Saccharomycotina</taxon>
        <taxon>Saccharomycetes</taxon>
        <taxon>Saccharomycetales</taxon>
        <taxon>Saccharomycetaceae</taxon>
        <taxon>Zygotorulaspora</taxon>
    </lineage>
</organism>
<evidence type="ECO:0000313" key="19">
    <source>
        <dbReference type="EMBL" id="QLG73076.1"/>
    </source>
</evidence>
<keyword evidence="8" id="KW-0520">NAD</keyword>
<dbReference type="RefSeq" id="XP_037144803.1">
    <property type="nucleotide sequence ID" value="XM_037288908.1"/>
</dbReference>
<proteinExistence type="inferred from homology"/>
<dbReference type="PROSITE" id="PS01136">
    <property type="entry name" value="UPF0034"/>
    <property type="match status" value="1"/>
</dbReference>
<keyword evidence="20" id="KW-1185">Reference proteome</keyword>
<keyword evidence="4" id="KW-0507">mRNA processing</keyword>
<comment type="catalytic activity">
    <reaction evidence="14">
        <text>5,6-dihydrouridine(16) in tRNA + NAD(+) = uridine(16) in tRNA + NADH + H(+)</text>
        <dbReference type="Rhea" id="RHEA:53380"/>
        <dbReference type="Rhea" id="RHEA-COMP:13543"/>
        <dbReference type="Rhea" id="RHEA-COMP:13544"/>
        <dbReference type="ChEBI" id="CHEBI:15378"/>
        <dbReference type="ChEBI" id="CHEBI:57540"/>
        <dbReference type="ChEBI" id="CHEBI:57945"/>
        <dbReference type="ChEBI" id="CHEBI:65315"/>
        <dbReference type="ChEBI" id="CHEBI:74443"/>
        <dbReference type="EC" id="1.3.1.88"/>
    </reaction>
    <physiologicalReaction direction="right-to-left" evidence="14">
        <dbReference type="Rhea" id="RHEA:53382"/>
    </physiologicalReaction>
</comment>
<evidence type="ECO:0000256" key="10">
    <source>
        <dbReference type="ARBA" id="ARBA00038890"/>
    </source>
</evidence>
<dbReference type="PANTHER" id="PTHR11082:SF5">
    <property type="entry name" value="TRNA-DIHYDROURIDINE(16_17) SYNTHASE [NAD(P)(+)]-LIKE"/>
    <property type="match status" value="1"/>
</dbReference>
<evidence type="ECO:0000256" key="9">
    <source>
        <dbReference type="ARBA" id="ARBA00038313"/>
    </source>
</evidence>
<dbReference type="OrthoDB" id="272303at2759"/>
<dbReference type="EC" id="1.3.1.88" evidence="10"/>
<reference evidence="19 20" key="1">
    <citation type="submission" date="2020-07" db="EMBL/GenBank/DDBJ databases">
        <title>The yeast mating-type switching endonuclease HO is a domesticated member of an unorthodox homing genetic element family.</title>
        <authorList>
            <person name="Coughlan A.Y."/>
            <person name="Lombardi L."/>
            <person name="Braun-Galleani S."/>
            <person name="Martos A.R."/>
            <person name="Galeote V."/>
            <person name="Bigey F."/>
            <person name="Dequin S."/>
            <person name="Byrne K.P."/>
            <person name="Wolfe K.H."/>
        </authorList>
    </citation>
    <scope>NUCLEOTIDE SEQUENCE [LARGE SCALE GENOMIC DNA]</scope>
    <source>
        <strain evidence="19 20">NRRL Y-6702</strain>
    </source>
</reference>
<keyword evidence="2" id="KW-0285">Flavoprotein</keyword>
<feature type="region of interest" description="Disordered" evidence="17">
    <location>
        <begin position="409"/>
        <end position="437"/>
    </location>
</feature>
<dbReference type="EMBL" id="CP058608">
    <property type="protein sequence ID" value="QLG73076.1"/>
    <property type="molecule type" value="Genomic_DNA"/>
</dbReference>
<dbReference type="InterPro" id="IPR013785">
    <property type="entry name" value="Aldolase_TIM"/>
</dbReference>
<dbReference type="CDD" id="cd02801">
    <property type="entry name" value="DUS_like_FMN"/>
    <property type="match status" value="1"/>
</dbReference>
<comment type="catalytic activity">
    <reaction evidence="12">
        <text>5,6-dihydrouridine(16) in tRNA + NADP(+) = uridine(16) in tRNA + NADPH + H(+)</text>
        <dbReference type="Rhea" id="RHEA:53376"/>
        <dbReference type="Rhea" id="RHEA-COMP:13543"/>
        <dbReference type="Rhea" id="RHEA-COMP:13544"/>
        <dbReference type="ChEBI" id="CHEBI:15378"/>
        <dbReference type="ChEBI" id="CHEBI:57783"/>
        <dbReference type="ChEBI" id="CHEBI:58349"/>
        <dbReference type="ChEBI" id="CHEBI:65315"/>
        <dbReference type="ChEBI" id="CHEBI:74443"/>
        <dbReference type="EC" id="1.3.1.88"/>
    </reaction>
    <physiologicalReaction direction="right-to-left" evidence="12">
        <dbReference type="Rhea" id="RHEA:53378"/>
    </physiologicalReaction>
</comment>
<keyword evidence="3" id="KW-0288">FMN</keyword>
<dbReference type="Gene3D" id="3.20.20.70">
    <property type="entry name" value="Aldolase class I"/>
    <property type="match status" value="1"/>
</dbReference>
<feature type="domain" description="DUS-like FMN-binding" evidence="18">
    <location>
        <begin position="37"/>
        <end position="344"/>
    </location>
</feature>
<evidence type="ECO:0000256" key="7">
    <source>
        <dbReference type="ARBA" id="ARBA00023002"/>
    </source>
</evidence>
<accession>A0A7H9B3Q3</accession>
<keyword evidence="6" id="KW-0521">NADP</keyword>
<dbReference type="PANTHER" id="PTHR11082">
    <property type="entry name" value="TRNA-DIHYDROURIDINE SYNTHASE"/>
    <property type="match status" value="1"/>
</dbReference>
<dbReference type="InterPro" id="IPR035587">
    <property type="entry name" value="DUS-like_FMN-bd"/>
</dbReference>
<keyword evidence="5" id="KW-0819">tRNA processing</keyword>
<comment type="cofactor">
    <cofactor evidence="1">
        <name>FMN</name>
        <dbReference type="ChEBI" id="CHEBI:58210"/>
    </cofactor>
</comment>
<evidence type="ECO:0000256" key="5">
    <source>
        <dbReference type="ARBA" id="ARBA00022694"/>
    </source>
</evidence>
<evidence type="ECO:0000256" key="4">
    <source>
        <dbReference type="ARBA" id="ARBA00022664"/>
    </source>
</evidence>
<keyword evidence="7" id="KW-0560">Oxidoreductase</keyword>
<evidence type="ECO:0000256" key="1">
    <source>
        <dbReference type="ARBA" id="ARBA00001917"/>
    </source>
</evidence>
<evidence type="ECO:0000256" key="8">
    <source>
        <dbReference type="ARBA" id="ARBA00023027"/>
    </source>
</evidence>
<evidence type="ECO:0000256" key="14">
    <source>
        <dbReference type="ARBA" id="ARBA00048934"/>
    </source>
</evidence>
<dbReference type="SUPFAM" id="SSF51395">
    <property type="entry name" value="FMN-linked oxidoreductases"/>
    <property type="match status" value="1"/>
</dbReference>
<evidence type="ECO:0000259" key="18">
    <source>
        <dbReference type="Pfam" id="PF01207"/>
    </source>
</evidence>
<dbReference type="AlphaFoldDB" id="A0A7H9B3Q3"/>
<comment type="similarity">
    <text evidence="9">Belongs to the Dus family. Dus1 subfamily.</text>
</comment>
<evidence type="ECO:0000256" key="11">
    <source>
        <dbReference type="ARBA" id="ARBA00047287"/>
    </source>
</evidence>
<protein>
    <recommendedName>
        <fullName evidence="10">tRNA-dihydrouridine(16/17) synthase [NAD(P)(+)]</fullName>
        <ecNumber evidence="10">1.3.1.88</ecNumber>
    </recommendedName>
</protein>